<dbReference type="Pfam" id="PF08548">
    <property type="entry name" value="Peptidase_M10_C"/>
    <property type="match status" value="1"/>
</dbReference>
<accession>A0A238LH75</accession>
<organism evidence="6 7">
    <name type="scientific">Flavimaricola marinus</name>
    <dbReference type="NCBI Taxonomy" id="1819565"/>
    <lineage>
        <taxon>Bacteria</taxon>
        <taxon>Pseudomonadati</taxon>
        <taxon>Pseudomonadota</taxon>
        <taxon>Alphaproteobacteria</taxon>
        <taxon>Rhodobacterales</taxon>
        <taxon>Paracoccaceae</taxon>
        <taxon>Flavimaricola</taxon>
    </lineage>
</organism>
<keyword evidence="3" id="KW-0964">Secreted</keyword>
<evidence type="ECO:0000256" key="4">
    <source>
        <dbReference type="ARBA" id="ARBA00022737"/>
    </source>
</evidence>
<dbReference type="PRINTS" id="PR00313">
    <property type="entry name" value="CABNDNGRPT"/>
</dbReference>
<dbReference type="AlphaFoldDB" id="A0A238LH75"/>
<gene>
    <name evidence="6" type="primary">algE6</name>
    <name evidence="6" type="ORF">LOM8899_03138</name>
</gene>
<dbReference type="Pfam" id="PF00353">
    <property type="entry name" value="HemolysinCabind"/>
    <property type="match status" value="1"/>
</dbReference>
<evidence type="ECO:0000256" key="3">
    <source>
        <dbReference type="ARBA" id="ARBA00022525"/>
    </source>
</evidence>
<comment type="cofactor">
    <cofactor evidence="1">
        <name>Ca(2+)</name>
        <dbReference type="ChEBI" id="CHEBI:29108"/>
    </cofactor>
</comment>
<dbReference type="RefSeq" id="WP_093993163.1">
    <property type="nucleotide sequence ID" value="NZ_FXZK01000006.1"/>
</dbReference>
<name>A0A238LH75_9RHOB</name>
<sequence length="308" mass="31281">MFGTSIHSLRALTMPIALQATPGTDGPDVLNGTNGTDILIGRGGADVLNGNGGFDILLGGNDDDELAGGAGLDILIGGRGGDAYVVSTSDGGTDLINEKGDAPVLNGYYSSNIDTLELGQLGTLDIALHSIGVAISGDDLIISYDNAAFGTSGQVTIKGHFADTASGLEAIDFGTGVVYHISALSGDQYTYSVHSGPDAGGEDLVLGTNAGEEIYGGIGNDIMFGGGGADSFMFHDEEDANGAHDIILDFELGVDVLDFTDIKTLTEADVSVADNAWGNAKVSTAYGTIELQGVASSDVGADDFLFAL</sequence>
<dbReference type="InterPro" id="IPR011049">
    <property type="entry name" value="Serralysin-like_metalloprot_C"/>
</dbReference>
<dbReference type="SUPFAM" id="SSF51120">
    <property type="entry name" value="beta-Roll"/>
    <property type="match status" value="2"/>
</dbReference>
<evidence type="ECO:0000256" key="2">
    <source>
        <dbReference type="ARBA" id="ARBA00004613"/>
    </source>
</evidence>
<dbReference type="EC" id="5.1.3.-" evidence="6"/>
<keyword evidence="6" id="KW-0413">Isomerase</keyword>
<evidence type="ECO:0000259" key="5">
    <source>
        <dbReference type="Pfam" id="PF08548"/>
    </source>
</evidence>
<dbReference type="InterPro" id="IPR018511">
    <property type="entry name" value="Hemolysin-typ_Ca-bd_CS"/>
</dbReference>
<protein>
    <submittedName>
        <fullName evidence="6">Poly(Beta-D-mannuronate) C5 epimerase 6</fullName>
        <ecNumber evidence="6">5.1.3.-</ecNumber>
    </submittedName>
</protein>
<dbReference type="GO" id="GO:0016853">
    <property type="term" value="F:isomerase activity"/>
    <property type="evidence" value="ECO:0007669"/>
    <property type="project" value="UniProtKB-KW"/>
</dbReference>
<evidence type="ECO:0000313" key="7">
    <source>
        <dbReference type="Proteomes" id="UP000201613"/>
    </source>
</evidence>
<feature type="domain" description="Peptidase M10 serralysin C-terminal" evidence="5">
    <location>
        <begin position="212"/>
        <end position="280"/>
    </location>
</feature>
<evidence type="ECO:0000256" key="1">
    <source>
        <dbReference type="ARBA" id="ARBA00001913"/>
    </source>
</evidence>
<dbReference type="Proteomes" id="UP000201613">
    <property type="component" value="Unassembled WGS sequence"/>
</dbReference>
<dbReference type="OrthoDB" id="7624131at2"/>
<proteinExistence type="predicted"/>
<dbReference type="Gene3D" id="2.150.10.10">
    <property type="entry name" value="Serralysin-like metalloprotease, C-terminal"/>
    <property type="match status" value="2"/>
</dbReference>
<dbReference type="InterPro" id="IPR013858">
    <property type="entry name" value="Peptidase_M10B_C"/>
</dbReference>
<reference evidence="6 7" key="1">
    <citation type="submission" date="2017-05" db="EMBL/GenBank/DDBJ databases">
        <authorList>
            <person name="Song R."/>
            <person name="Chenine A.L."/>
            <person name="Ruprecht R.M."/>
        </authorList>
    </citation>
    <scope>NUCLEOTIDE SEQUENCE [LARGE SCALE GENOMIC DNA]</scope>
    <source>
        <strain evidence="6 7">CECT 8899</strain>
    </source>
</reference>
<keyword evidence="4" id="KW-0677">Repeat</keyword>
<dbReference type="InterPro" id="IPR001343">
    <property type="entry name" value="Hemolysn_Ca-bd"/>
</dbReference>
<comment type="subcellular location">
    <subcellularLocation>
        <location evidence="2">Secreted</location>
    </subcellularLocation>
</comment>
<dbReference type="PROSITE" id="PS00330">
    <property type="entry name" value="HEMOLYSIN_CALCIUM"/>
    <property type="match status" value="2"/>
</dbReference>
<dbReference type="EMBL" id="FXZK01000006">
    <property type="protein sequence ID" value="SMY08978.1"/>
    <property type="molecule type" value="Genomic_DNA"/>
</dbReference>
<dbReference type="GO" id="GO:0005509">
    <property type="term" value="F:calcium ion binding"/>
    <property type="evidence" value="ECO:0007669"/>
    <property type="project" value="InterPro"/>
</dbReference>
<evidence type="ECO:0000313" key="6">
    <source>
        <dbReference type="EMBL" id="SMY08978.1"/>
    </source>
</evidence>
<dbReference type="GO" id="GO:0005615">
    <property type="term" value="C:extracellular space"/>
    <property type="evidence" value="ECO:0007669"/>
    <property type="project" value="InterPro"/>
</dbReference>
<keyword evidence="7" id="KW-1185">Reference proteome</keyword>